<organism evidence="1 2">
    <name type="scientific">Pseudarthrobacter scleromae</name>
    <dbReference type="NCBI Taxonomy" id="158897"/>
    <lineage>
        <taxon>Bacteria</taxon>
        <taxon>Bacillati</taxon>
        <taxon>Actinomycetota</taxon>
        <taxon>Actinomycetes</taxon>
        <taxon>Micrococcales</taxon>
        <taxon>Micrococcaceae</taxon>
        <taxon>Pseudarthrobacter</taxon>
    </lineage>
</organism>
<proteinExistence type="predicted"/>
<dbReference type="EMBL" id="BMKV01000003">
    <property type="protein sequence ID" value="GGI83334.1"/>
    <property type="molecule type" value="Genomic_DNA"/>
</dbReference>
<name>A0ABQ2CFM6_9MICC</name>
<evidence type="ECO:0000313" key="2">
    <source>
        <dbReference type="Proteomes" id="UP000658754"/>
    </source>
</evidence>
<dbReference type="RefSeq" id="WP_229675322.1">
    <property type="nucleotide sequence ID" value="NZ_BMKV01000003.1"/>
</dbReference>
<reference evidence="2" key="1">
    <citation type="journal article" date="2019" name="Int. J. Syst. Evol. Microbiol.">
        <title>The Global Catalogue of Microorganisms (GCM) 10K type strain sequencing project: providing services to taxonomists for standard genome sequencing and annotation.</title>
        <authorList>
            <consortium name="The Broad Institute Genomics Platform"/>
            <consortium name="The Broad Institute Genome Sequencing Center for Infectious Disease"/>
            <person name="Wu L."/>
            <person name="Ma J."/>
        </authorList>
    </citation>
    <scope>NUCLEOTIDE SEQUENCE [LARGE SCALE GENOMIC DNA]</scope>
    <source>
        <strain evidence="2">CGMCC 1.3601</strain>
    </source>
</reference>
<comment type="caution">
    <text evidence="1">The sequence shown here is derived from an EMBL/GenBank/DDBJ whole genome shotgun (WGS) entry which is preliminary data.</text>
</comment>
<dbReference type="Proteomes" id="UP000658754">
    <property type="component" value="Unassembled WGS sequence"/>
</dbReference>
<protein>
    <recommendedName>
        <fullName evidence="3">Lipoprotein</fullName>
    </recommendedName>
</protein>
<gene>
    <name evidence="1" type="ORF">GCM10007175_20880</name>
</gene>
<evidence type="ECO:0000313" key="1">
    <source>
        <dbReference type="EMBL" id="GGI83334.1"/>
    </source>
</evidence>
<accession>A0ABQ2CFM6</accession>
<keyword evidence="2" id="KW-1185">Reference proteome</keyword>
<evidence type="ECO:0008006" key="3">
    <source>
        <dbReference type="Google" id="ProtNLM"/>
    </source>
</evidence>
<sequence length="128" mass="13224">MAGLLMVSLASCGLDQTAQSDTLETEMEEAATTIPGVQSANAHVNMNTSGNFITIKLVGTSADPDVLGESLKEALPVILNKARDLDGGTFSISIFSPDDTVGIGPSDIGYPAGTGDTLNGIRQHFPTE</sequence>